<gene>
    <name evidence="1" type="ORF">NCTC11112_05155</name>
</gene>
<reference evidence="1 2" key="1">
    <citation type="submission" date="2018-06" db="EMBL/GenBank/DDBJ databases">
        <authorList>
            <consortium name="Pathogen Informatics"/>
            <person name="Doyle S."/>
        </authorList>
    </citation>
    <scope>NUCLEOTIDE SEQUENCE [LARGE SCALE GENOMIC DNA]</scope>
    <source>
        <strain evidence="1 2">NCTC11112</strain>
    </source>
</reference>
<protein>
    <submittedName>
        <fullName evidence="1">Uncharacterized protein</fullName>
    </submittedName>
</protein>
<dbReference type="Proteomes" id="UP000254817">
    <property type="component" value="Unassembled WGS sequence"/>
</dbReference>
<dbReference type="AlphaFoldDB" id="A0A376MVW7"/>
<evidence type="ECO:0000313" key="2">
    <source>
        <dbReference type="Proteomes" id="UP000254817"/>
    </source>
</evidence>
<name>A0A376MVW7_ECOLX</name>
<accession>A0A376MVW7</accession>
<proteinExistence type="predicted"/>
<dbReference type="EMBL" id="UGAW01000001">
    <property type="protein sequence ID" value="STG54571.1"/>
    <property type="molecule type" value="Genomic_DNA"/>
</dbReference>
<evidence type="ECO:0000313" key="1">
    <source>
        <dbReference type="EMBL" id="STG54571.1"/>
    </source>
</evidence>
<organism evidence="1 2">
    <name type="scientific">Escherichia coli</name>
    <dbReference type="NCBI Taxonomy" id="562"/>
    <lineage>
        <taxon>Bacteria</taxon>
        <taxon>Pseudomonadati</taxon>
        <taxon>Pseudomonadota</taxon>
        <taxon>Gammaproteobacteria</taxon>
        <taxon>Enterobacterales</taxon>
        <taxon>Enterobacteriaceae</taxon>
        <taxon>Escherichia</taxon>
    </lineage>
</organism>
<sequence length="81" mass="9038">MTARFEFQTTIYTITANFGDDLFITTMFTLAGTHDFYPPAAGFGVTAVHTEQIASKERRFVAAGSGTDFEEGVTFVIRIFW</sequence>